<protein>
    <submittedName>
        <fullName evidence="10">Fumarate reductase flavoprotein subunit</fullName>
    </submittedName>
</protein>
<name>B3E5J8_TRIL1</name>
<evidence type="ECO:0000256" key="1">
    <source>
        <dbReference type="ARBA" id="ARBA00001926"/>
    </source>
</evidence>
<keyword evidence="4" id="KW-0349">Heme</keyword>
<dbReference type="AlphaFoldDB" id="B3E5J8"/>
<dbReference type="eggNOG" id="COG0484">
    <property type="taxonomic scope" value="Bacteria"/>
</dbReference>
<evidence type="ECO:0000313" key="11">
    <source>
        <dbReference type="Proteomes" id="UP000002420"/>
    </source>
</evidence>
<organism evidence="10 11">
    <name type="scientific">Trichlorobacter lovleyi (strain ATCC BAA-1151 / DSM 17278 / SZ)</name>
    <name type="common">Geobacter lovleyi</name>
    <dbReference type="NCBI Taxonomy" id="398767"/>
    <lineage>
        <taxon>Bacteria</taxon>
        <taxon>Pseudomonadati</taxon>
        <taxon>Thermodesulfobacteriota</taxon>
        <taxon>Desulfuromonadia</taxon>
        <taxon>Geobacterales</taxon>
        <taxon>Geobacteraceae</taxon>
        <taxon>Trichlorobacter</taxon>
    </lineage>
</organism>
<evidence type="ECO:0000256" key="4">
    <source>
        <dbReference type="ARBA" id="ARBA00022617"/>
    </source>
</evidence>
<dbReference type="EMBL" id="CP001089">
    <property type="protein sequence ID" value="ACD94669.1"/>
    <property type="molecule type" value="Genomic_DNA"/>
</dbReference>
<dbReference type="Gene3D" id="1.10.1130.10">
    <property type="entry name" value="Flavocytochrome C3, Chain A"/>
    <property type="match status" value="1"/>
</dbReference>
<dbReference type="KEGG" id="glo:Glov_0946"/>
<feature type="signal peptide" evidence="8">
    <location>
        <begin position="1"/>
        <end position="22"/>
    </location>
</feature>
<evidence type="ECO:0000256" key="6">
    <source>
        <dbReference type="ARBA" id="ARBA00022982"/>
    </source>
</evidence>
<feature type="domain" description="Tetrahaem cytochrome" evidence="9">
    <location>
        <begin position="31"/>
        <end position="116"/>
    </location>
</feature>
<accession>B3E5J8</accession>
<gene>
    <name evidence="10" type="ordered locus">Glov_0946</name>
</gene>
<dbReference type="OrthoDB" id="5397337at2"/>
<keyword evidence="7" id="KW-0408">Iron</keyword>
<evidence type="ECO:0000256" key="2">
    <source>
        <dbReference type="ARBA" id="ARBA00004196"/>
    </source>
</evidence>
<comment type="cofactor">
    <cofactor evidence="1">
        <name>heme c</name>
        <dbReference type="ChEBI" id="CHEBI:61717"/>
    </cofactor>
</comment>
<dbReference type="RefSeq" id="WP_012469019.1">
    <property type="nucleotide sequence ID" value="NC_010814.1"/>
</dbReference>
<evidence type="ECO:0000256" key="3">
    <source>
        <dbReference type="ARBA" id="ARBA00022448"/>
    </source>
</evidence>
<dbReference type="GO" id="GO:0030313">
    <property type="term" value="C:cell envelope"/>
    <property type="evidence" value="ECO:0007669"/>
    <property type="project" value="UniProtKB-SubCell"/>
</dbReference>
<dbReference type="GO" id="GO:0046872">
    <property type="term" value="F:metal ion binding"/>
    <property type="evidence" value="ECO:0007669"/>
    <property type="project" value="UniProtKB-KW"/>
</dbReference>
<dbReference type="InterPro" id="IPR036280">
    <property type="entry name" value="Multihaem_cyt_sf"/>
</dbReference>
<reference evidence="10 11" key="1">
    <citation type="submission" date="2008-05" db="EMBL/GenBank/DDBJ databases">
        <title>Complete sequence of chromosome of Geobacter lovleyi SZ.</title>
        <authorList>
            <consortium name="US DOE Joint Genome Institute"/>
            <person name="Lucas S."/>
            <person name="Copeland A."/>
            <person name="Lapidus A."/>
            <person name="Glavina del Rio T."/>
            <person name="Dalin E."/>
            <person name="Tice H."/>
            <person name="Bruce D."/>
            <person name="Goodwin L."/>
            <person name="Pitluck S."/>
            <person name="Chertkov O."/>
            <person name="Meincke L."/>
            <person name="Brettin T."/>
            <person name="Detter J.C."/>
            <person name="Han C."/>
            <person name="Tapia R."/>
            <person name="Kuske C.R."/>
            <person name="Schmutz J."/>
            <person name="Larimer F."/>
            <person name="Land M."/>
            <person name="Hauser L."/>
            <person name="Kyrpides N."/>
            <person name="Mikhailova N."/>
            <person name="Sung Y."/>
            <person name="Fletcher K.E."/>
            <person name="Ritalahti K.M."/>
            <person name="Loeffler F.E."/>
            <person name="Richardson P."/>
        </authorList>
    </citation>
    <scope>NUCLEOTIDE SEQUENCE [LARGE SCALE GENOMIC DNA]</scope>
    <source>
        <strain evidence="11">ATCC BAA-1151 / DSM 17278 / SZ</strain>
    </source>
</reference>
<evidence type="ECO:0000259" key="9">
    <source>
        <dbReference type="Pfam" id="PF14537"/>
    </source>
</evidence>
<dbReference type="InterPro" id="IPR012286">
    <property type="entry name" value="Tetrahaem_cytochrome"/>
</dbReference>
<keyword evidence="3" id="KW-0813">Transport</keyword>
<keyword evidence="8" id="KW-0732">Signal</keyword>
<dbReference type="SUPFAM" id="SSF48695">
    <property type="entry name" value="Multiheme cytochromes"/>
    <property type="match status" value="1"/>
</dbReference>
<dbReference type="HOGENOM" id="CLU_136713_1_0_7"/>
<comment type="subcellular location">
    <subcellularLocation>
        <location evidence="2">Cell envelope</location>
    </subcellularLocation>
</comment>
<feature type="chain" id="PRO_5002786122" evidence="8">
    <location>
        <begin position="23"/>
        <end position="122"/>
    </location>
</feature>
<keyword evidence="6" id="KW-0249">Electron transport</keyword>
<evidence type="ECO:0000256" key="8">
    <source>
        <dbReference type="SAM" id="SignalP"/>
    </source>
</evidence>
<keyword evidence="5" id="KW-0479">Metal-binding</keyword>
<dbReference type="STRING" id="398767.Glov_0946"/>
<evidence type="ECO:0000256" key="7">
    <source>
        <dbReference type="ARBA" id="ARBA00023004"/>
    </source>
</evidence>
<dbReference type="Proteomes" id="UP000002420">
    <property type="component" value="Chromosome"/>
</dbReference>
<sequence>MFRIPFKLFFILTLLTVTVAGANALTVGGPHATMGFKCADCHKTDAPQAGPTNEACLSCHGSYEQLAAKTKPKHIANPADKEAHANPHESHMGPINCTDCHRTHKPSELVCGQCHTFDFVPK</sequence>
<evidence type="ECO:0000313" key="10">
    <source>
        <dbReference type="EMBL" id="ACD94669.1"/>
    </source>
</evidence>
<evidence type="ECO:0000256" key="5">
    <source>
        <dbReference type="ARBA" id="ARBA00022723"/>
    </source>
</evidence>
<keyword evidence="11" id="KW-1185">Reference proteome</keyword>
<dbReference type="Pfam" id="PF14537">
    <property type="entry name" value="Cytochrom_c3_2"/>
    <property type="match status" value="1"/>
</dbReference>
<proteinExistence type="predicted"/>